<keyword evidence="1" id="KW-0235">DNA replication</keyword>
<dbReference type="GO" id="GO:0006270">
    <property type="term" value="P:DNA replication initiation"/>
    <property type="evidence" value="ECO:0007669"/>
    <property type="project" value="TreeGrafter"/>
</dbReference>
<gene>
    <name evidence="4" type="ORF">KI809_16785</name>
</gene>
<dbReference type="PANTHER" id="PTHR30050">
    <property type="entry name" value="CHROMOSOMAL REPLICATION INITIATOR PROTEIN DNAA"/>
    <property type="match status" value="1"/>
</dbReference>
<dbReference type="EMBL" id="JAHCVJ010000008">
    <property type="protein sequence ID" value="MBT0665969.1"/>
    <property type="molecule type" value="Genomic_DNA"/>
</dbReference>
<dbReference type="AlphaFoldDB" id="A0AAW4L5B1"/>
<dbReference type="Gene3D" id="3.40.50.300">
    <property type="entry name" value="P-loop containing nucleotide triphosphate hydrolases"/>
    <property type="match status" value="1"/>
</dbReference>
<dbReference type="InterPro" id="IPR055199">
    <property type="entry name" value="Hda_lid"/>
</dbReference>
<sequence length="243" mass="26761">MQLILDFPVKPHYDFANFVVCSGNETAFRFTQRLVSPDAEETLLYLHGPAGSGKTHLLEACAAAIGRHLDIAAPAPIFSFKETPGMASSAIAALLQRRFLEAPALLVDDLHLAPPDQTMKGAVWQLFNDFHAMGKPIVTTGLTPPKELSNLDDHLASRLLWGLVARVDVSDDESRQMIIKKLAADRQVTFPDDVSEFLLRQLPRDIPTLIGTLDRIIRHAIATARKVTPRLAAEVLNNKGDQQ</sequence>
<feature type="domain" description="Chromosomal replication initiator protein DnaA ATPAse" evidence="2">
    <location>
        <begin position="10"/>
        <end position="165"/>
    </location>
</feature>
<dbReference type="RefSeq" id="WP_214172743.1">
    <property type="nucleotide sequence ID" value="NZ_JAHCVJ010000008.1"/>
</dbReference>
<proteinExistence type="inferred from homology"/>
<dbReference type="InterPro" id="IPR013317">
    <property type="entry name" value="DnaA_dom"/>
</dbReference>
<dbReference type="GO" id="GO:0005886">
    <property type="term" value="C:plasma membrane"/>
    <property type="evidence" value="ECO:0007669"/>
    <property type="project" value="TreeGrafter"/>
</dbReference>
<evidence type="ECO:0000259" key="3">
    <source>
        <dbReference type="Pfam" id="PF22688"/>
    </source>
</evidence>
<feature type="domain" description="Hda lid" evidence="3">
    <location>
        <begin position="172"/>
        <end position="228"/>
    </location>
</feature>
<reference evidence="4 5" key="1">
    <citation type="submission" date="2021-05" db="EMBL/GenBank/DDBJ databases">
        <title>The draft genome of Geobacter pelophilus DSM 12255.</title>
        <authorList>
            <person name="Xu Z."/>
            <person name="Masuda Y."/>
            <person name="Itoh H."/>
            <person name="Senoo K."/>
        </authorList>
    </citation>
    <scope>NUCLEOTIDE SEQUENCE [LARGE SCALE GENOMIC DNA]</scope>
    <source>
        <strain evidence="4 5">DSM 12255</strain>
    </source>
</reference>
<dbReference type="PANTHER" id="PTHR30050:SF2">
    <property type="entry name" value="CHROMOSOMAL REPLICATION INITIATOR PROTEIN DNAA"/>
    <property type="match status" value="1"/>
</dbReference>
<organism evidence="4 5">
    <name type="scientific">Geoanaerobacter pelophilus</name>
    <dbReference type="NCBI Taxonomy" id="60036"/>
    <lineage>
        <taxon>Bacteria</taxon>
        <taxon>Pseudomonadati</taxon>
        <taxon>Thermodesulfobacteriota</taxon>
        <taxon>Desulfuromonadia</taxon>
        <taxon>Geobacterales</taxon>
        <taxon>Geobacteraceae</taxon>
        <taxon>Geoanaerobacter</taxon>
    </lineage>
</organism>
<evidence type="ECO:0000256" key="1">
    <source>
        <dbReference type="RuleBase" id="RU004227"/>
    </source>
</evidence>
<name>A0AAW4L5B1_9BACT</name>
<dbReference type="Pfam" id="PF00308">
    <property type="entry name" value="Bac_DnaA"/>
    <property type="match status" value="1"/>
</dbReference>
<dbReference type="SUPFAM" id="SSF52540">
    <property type="entry name" value="P-loop containing nucleoside triphosphate hydrolases"/>
    <property type="match status" value="1"/>
</dbReference>
<comment type="similarity">
    <text evidence="1">Belongs to the DnaA family.</text>
</comment>
<evidence type="ECO:0000313" key="5">
    <source>
        <dbReference type="Proteomes" id="UP000811899"/>
    </source>
</evidence>
<dbReference type="GO" id="GO:0003688">
    <property type="term" value="F:DNA replication origin binding"/>
    <property type="evidence" value="ECO:0007669"/>
    <property type="project" value="TreeGrafter"/>
</dbReference>
<comment type="caution">
    <text evidence="4">The sequence shown here is derived from an EMBL/GenBank/DDBJ whole genome shotgun (WGS) entry which is preliminary data.</text>
</comment>
<evidence type="ECO:0000313" key="4">
    <source>
        <dbReference type="EMBL" id="MBT0665969.1"/>
    </source>
</evidence>
<protein>
    <submittedName>
        <fullName evidence="4">DnaA regulatory inactivator Hda</fullName>
    </submittedName>
</protein>
<accession>A0AAW4L5B1</accession>
<dbReference type="Pfam" id="PF22688">
    <property type="entry name" value="Hda_lid"/>
    <property type="match status" value="1"/>
</dbReference>
<dbReference type="Proteomes" id="UP000811899">
    <property type="component" value="Unassembled WGS sequence"/>
</dbReference>
<keyword evidence="5" id="KW-1185">Reference proteome</keyword>
<evidence type="ECO:0000259" key="2">
    <source>
        <dbReference type="Pfam" id="PF00308"/>
    </source>
</evidence>
<dbReference type="PRINTS" id="PR00051">
    <property type="entry name" value="DNAA"/>
</dbReference>
<dbReference type="InterPro" id="IPR027417">
    <property type="entry name" value="P-loop_NTPase"/>
</dbReference>
<dbReference type="InterPro" id="IPR020591">
    <property type="entry name" value="Chromosome_initiator_DnaA-like"/>
</dbReference>
<dbReference type="Gene3D" id="1.10.8.60">
    <property type="match status" value="1"/>
</dbReference>